<sequence length="265" mass="29674">MVVDLLFLLTSFNLPIYSQRCVIGCVLVTSANILHNLPEENIGRISVHTICGRTNEHNVARLLWSAYVIIGINSIGLVMEATYIIFYLVYAPRKEKMFTLRLVTFFNIGGYSLVALATNFLAKDHHNRVRLLGTICAAFNLAEFAAPLAIMRRVIKTKSVEYMPFTLSFTLTLCAALWFLYGFLRKDFFIAVPSMVGFAFGIAQLILYLIYKDSKKNMEIPKQQGGGSTGTSVDLKGTTSKNDNGNQHIEKSSEPEHMKSNENNV</sequence>
<comment type="caution">
    <text evidence="10">Lacks conserved residue(s) required for the propagation of feature annotation.</text>
</comment>
<keyword evidence="9 10" id="KW-0472">Membrane</keyword>
<dbReference type="PANTHER" id="PTHR10791">
    <property type="entry name" value="RAG1-ACTIVATING PROTEIN 1"/>
    <property type="match status" value="1"/>
</dbReference>
<evidence type="ECO:0000256" key="8">
    <source>
        <dbReference type="ARBA" id="ARBA00022989"/>
    </source>
</evidence>
<proteinExistence type="inferred from homology"/>
<dbReference type="GO" id="GO:0005886">
    <property type="term" value="C:plasma membrane"/>
    <property type="evidence" value="ECO:0007669"/>
    <property type="project" value="UniProtKB-SubCell"/>
</dbReference>
<evidence type="ECO:0000256" key="3">
    <source>
        <dbReference type="ARBA" id="ARBA00022448"/>
    </source>
</evidence>
<feature type="region of interest" description="Disordered" evidence="11">
    <location>
        <begin position="220"/>
        <end position="265"/>
    </location>
</feature>
<organism evidence="13 14">
    <name type="scientific">Turnera subulata</name>
    <dbReference type="NCBI Taxonomy" id="218843"/>
    <lineage>
        <taxon>Eukaryota</taxon>
        <taxon>Viridiplantae</taxon>
        <taxon>Streptophyta</taxon>
        <taxon>Embryophyta</taxon>
        <taxon>Tracheophyta</taxon>
        <taxon>Spermatophyta</taxon>
        <taxon>Magnoliopsida</taxon>
        <taxon>eudicotyledons</taxon>
        <taxon>Gunneridae</taxon>
        <taxon>Pentapetalae</taxon>
        <taxon>rosids</taxon>
        <taxon>fabids</taxon>
        <taxon>Malpighiales</taxon>
        <taxon>Passifloraceae</taxon>
        <taxon>Turnera</taxon>
    </lineage>
</organism>
<dbReference type="GO" id="GO:0051119">
    <property type="term" value="F:sugar transmembrane transporter activity"/>
    <property type="evidence" value="ECO:0007669"/>
    <property type="project" value="InterPro"/>
</dbReference>
<dbReference type="PANTHER" id="PTHR10791:SF134">
    <property type="entry name" value="BIDIRECTIONAL SUGAR TRANSPORTER SWEET9"/>
    <property type="match status" value="1"/>
</dbReference>
<keyword evidence="3 10" id="KW-0813">Transport</keyword>
<comment type="similarity">
    <text evidence="2 10">Belongs to the SWEET sugar transporter family.</text>
</comment>
<dbReference type="Proteomes" id="UP001141552">
    <property type="component" value="Unassembled WGS sequence"/>
</dbReference>
<evidence type="ECO:0000256" key="4">
    <source>
        <dbReference type="ARBA" id="ARBA00022475"/>
    </source>
</evidence>
<feature type="transmembrane region" description="Helical" evidence="10">
    <location>
        <begin position="102"/>
        <end position="122"/>
    </location>
</feature>
<evidence type="ECO:0000256" key="5">
    <source>
        <dbReference type="ARBA" id="ARBA00022597"/>
    </source>
</evidence>
<evidence type="ECO:0000313" key="13">
    <source>
        <dbReference type="EMBL" id="KAJ4849732.1"/>
    </source>
</evidence>
<comment type="function">
    <text evidence="10">Mediates both low-affinity uptake and efflux of sugar across the membrane.</text>
</comment>
<evidence type="ECO:0000256" key="10">
    <source>
        <dbReference type="RuleBase" id="RU910715"/>
    </source>
</evidence>
<dbReference type="EMBL" id="JAKUCV010000507">
    <property type="protein sequence ID" value="KAJ4849732.1"/>
    <property type="molecule type" value="Genomic_DNA"/>
</dbReference>
<feature type="transmembrane region" description="Helical" evidence="10">
    <location>
        <begin position="162"/>
        <end position="184"/>
    </location>
</feature>
<dbReference type="Pfam" id="PF03083">
    <property type="entry name" value="MtN3_slv"/>
    <property type="match status" value="1"/>
</dbReference>
<keyword evidence="5 10" id="KW-0762">Sugar transport</keyword>
<feature type="signal peptide" evidence="12">
    <location>
        <begin position="1"/>
        <end position="18"/>
    </location>
</feature>
<feature type="transmembrane region" description="Helical" evidence="10">
    <location>
        <begin position="64"/>
        <end position="90"/>
    </location>
</feature>
<dbReference type="InterPro" id="IPR004316">
    <property type="entry name" value="SWEET_rpt"/>
</dbReference>
<keyword evidence="12" id="KW-0732">Signal</keyword>
<gene>
    <name evidence="13" type="ORF">Tsubulata_016115</name>
</gene>
<evidence type="ECO:0000256" key="2">
    <source>
        <dbReference type="ARBA" id="ARBA00007809"/>
    </source>
</evidence>
<protein>
    <recommendedName>
        <fullName evidence="10">Bidirectional sugar transporter SWEET</fullName>
    </recommendedName>
</protein>
<evidence type="ECO:0000256" key="7">
    <source>
        <dbReference type="ARBA" id="ARBA00022737"/>
    </source>
</evidence>
<feature type="transmembrane region" description="Helical" evidence="10">
    <location>
        <begin position="190"/>
        <end position="211"/>
    </location>
</feature>
<name>A0A9Q0GH06_9ROSI</name>
<feature type="transmembrane region" description="Helical" evidence="10">
    <location>
        <begin position="128"/>
        <end position="150"/>
    </location>
</feature>
<evidence type="ECO:0000313" key="14">
    <source>
        <dbReference type="Proteomes" id="UP001141552"/>
    </source>
</evidence>
<dbReference type="InterPro" id="IPR047664">
    <property type="entry name" value="SWEET"/>
</dbReference>
<evidence type="ECO:0000256" key="12">
    <source>
        <dbReference type="SAM" id="SignalP"/>
    </source>
</evidence>
<evidence type="ECO:0000256" key="1">
    <source>
        <dbReference type="ARBA" id="ARBA00004651"/>
    </source>
</evidence>
<reference evidence="13" key="1">
    <citation type="submission" date="2022-02" db="EMBL/GenBank/DDBJ databases">
        <authorList>
            <person name="Henning P.M."/>
            <person name="McCubbin A.G."/>
            <person name="Shore J.S."/>
        </authorList>
    </citation>
    <scope>NUCLEOTIDE SEQUENCE</scope>
    <source>
        <strain evidence="13">F60SS</strain>
        <tissue evidence="13">Leaves</tissue>
    </source>
</reference>
<evidence type="ECO:0000256" key="9">
    <source>
        <dbReference type="ARBA" id="ARBA00023136"/>
    </source>
</evidence>
<dbReference type="AlphaFoldDB" id="A0A9Q0GH06"/>
<dbReference type="OrthoDB" id="409725at2759"/>
<evidence type="ECO:0000256" key="6">
    <source>
        <dbReference type="ARBA" id="ARBA00022692"/>
    </source>
</evidence>
<comment type="subcellular location">
    <subcellularLocation>
        <location evidence="1">Cell membrane</location>
        <topology evidence="1">Multi-pass membrane protein</topology>
    </subcellularLocation>
</comment>
<keyword evidence="8 10" id="KW-1133">Transmembrane helix</keyword>
<keyword evidence="4" id="KW-1003">Cell membrane</keyword>
<keyword evidence="7" id="KW-0677">Repeat</keyword>
<accession>A0A9Q0GH06</accession>
<dbReference type="FunFam" id="1.20.1280.290:FF:000003">
    <property type="entry name" value="Bidirectional sugar transporter SWEET"/>
    <property type="match status" value="1"/>
</dbReference>
<evidence type="ECO:0000256" key="11">
    <source>
        <dbReference type="SAM" id="MobiDB-lite"/>
    </source>
</evidence>
<comment type="caution">
    <text evidence="13">The sequence shown here is derived from an EMBL/GenBank/DDBJ whole genome shotgun (WGS) entry which is preliminary data.</text>
</comment>
<feature type="compositionally biased region" description="Polar residues" evidence="11">
    <location>
        <begin position="237"/>
        <end position="247"/>
    </location>
</feature>
<dbReference type="Gene3D" id="1.20.1280.290">
    <property type="match status" value="1"/>
</dbReference>
<keyword evidence="6 10" id="KW-0812">Transmembrane</keyword>
<reference evidence="13" key="2">
    <citation type="journal article" date="2023" name="Plants (Basel)">
        <title>Annotation of the Turnera subulata (Passifloraceae) Draft Genome Reveals the S-Locus Evolved after the Divergence of Turneroideae from Passifloroideae in a Stepwise Manner.</title>
        <authorList>
            <person name="Henning P.M."/>
            <person name="Roalson E.H."/>
            <person name="Mir W."/>
            <person name="McCubbin A.G."/>
            <person name="Shore J.S."/>
        </authorList>
    </citation>
    <scope>NUCLEOTIDE SEQUENCE</scope>
    <source>
        <strain evidence="13">F60SS</strain>
    </source>
</reference>
<feature type="chain" id="PRO_5040431890" description="Bidirectional sugar transporter SWEET" evidence="12">
    <location>
        <begin position="19"/>
        <end position="265"/>
    </location>
</feature>
<keyword evidence="14" id="KW-1185">Reference proteome</keyword>
<feature type="compositionally biased region" description="Basic and acidic residues" evidence="11">
    <location>
        <begin position="248"/>
        <end position="265"/>
    </location>
</feature>